<keyword evidence="2" id="KW-1185">Reference proteome</keyword>
<protein>
    <submittedName>
        <fullName evidence="1">Uncharacterized protein</fullName>
    </submittedName>
</protein>
<sequence length="1091" mass="124613">MADCRPSKRPKISRGEDDYMPGNIVEIELHNFMTFDTLMCKPGPRLNLVVGPNGSGKSSLVCAIALGLGGEPQLLGRASSIAAFVKRGEESGYIKISLRGYTKEELLNIMRKIDTRNKSEWLFNGKVVPKKDVVEVIQRFNIQVNNLTQFLPQDRVCEFAKLTPVQLLEETEKAVGDPQLPVQHRALVDKSGELKKLERNIQRNGEYLNQLRLLNSEQERDVERVRQREELLEKAESMKKKLPWLKYDAKRAEFMEAKEQEKDAKKKLDEAAKSLDDAREPIEKEQAVKAAEDAKCKKISSLLDGNAKKRMQLVEKENSLGAQVRSKYNEMEELKRQEASRQQRILRAKEELISAEVELANLPPYETPKNELEKLGAQIMELEEIAREKRHQKAEKERLLSHNNGILRQSIDRLRDMENTNNKLLHALRKSGAEKIMDAYRWVQEHRNEFNKEVYGPALLEVKVSNRVHADYLEGHIAYYIWKSFITQDAQDRDTVVKNLGSLDVPVINHVGDGNREEEPFHVSEEMRALGIYSRLDQVFDAPAAVKEVLIGQFGLEYSYIGSKETDQRADEIQRLGIFDFWTPENHYRWSKSRYGGHFSALVEPVAHSQLLLCNQDVGELERLRSRKMELEENIMHINVSLKSLQIELRQAEDEAAKLQRQREEIISSVQLEKRKRREMENRINQRKIKLKSMEQEGDLDTVLAKLLDEAGKLNIRRFECAIEIKNFDSYFSVRSSQNLIIEAVAYRRSFAERKIASIELEAKIREMEGGVKQLEKFVLQASAHLKYCEKEVESFKQEVAAAKRHAESVAILTPELGQAFIEMPTTIEELEGLIEDTIAQANSILFLNHNILEEYESRRKKVEELSRKQEIDEKEFSAKLDEINALKESWLPTLRSLVTQINETFSHNFQEMAVAGEVSLDEHDMDFDKYGVHIKVKFSGGYGNGMAACRGAVLTSGGGTAVHVRTWQAGQLQVLSAHHQSGGERSVSTILYLVSLQDLTNCPFRVVDEINQGMDPINERKMFQQLVRAASQSNTPQCFLLTPKLLPNLEYSEACSILTVMNGPWIEESSKVWSSGECWGSVMGLMGASL</sequence>
<accession>A0ACC0Q105</accession>
<organism evidence="1 2">
    <name type="scientific">Rhododendron molle</name>
    <name type="common">Chinese azalea</name>
    <name type="synonym">Azalea mollis</name>
    <dbReference type="NCBI Taxonomy" id="49168"/>
    <lineage>
        <taxon>Eukaryota</taxon>
        <taxon>Viridiplantae</taxon>
        <taxon>Streptophyta</taxon>
        <taxon>Embryophyta</taxon>
        <taxon>Tracheophyta</taxon>
        <taxon>Spermatophyta</taxon>
        <taxon>Magnoliopsida</taxon>
        <taxon>eudicotyledons</taxon>
        <taxon>Gunneridae</taxon>
        <taxon>Pentapetalae</taxon>
        <taxon>asterids</taxon>
        <taxon>Ericales</taxon>
        <taxon>Ericaceae</taxon>
        <taxon>Ericoideae</taxon>
        <taxon>Rhodoreae</taxon>
        <taxon>Rhododendron</taxon>
    </lineage>
</organism>
<evidence type="ECO:0000313" key="1">
    <source>
        <dbReference type="EMBL" id="KAI8571640.1"/>
    </source>
</evidence>
<dbReference type="EMBL" id="CM046388">
    <property type="protein sequence ID" value="KAI8571640.1"/>
    <property type="molecule type" value="Genomic_DNA"/>
</dbReference>
<evidence type="ECO:0000313" key="2">
    <source>
        <dbReference type="Proteomes" id="UP001062846"/>
    </source>
</evidence>
<comment type="caution">
    <text evidence="1">The sequence shown here is derived from an EMBL/GenBank/DDBJ whole genome shotgun (WGS) entry which is preliminary data.</text>
</comment>
<reference evidence="1" key="1">
    <citation type="submission" date="2022-02" db="EMBL/GenBank/DDBJ databases">
        <title>Plant Genome Project.</title>
        <authorList>
            <person name="Zhang R.-G."/>
        </authorList>
    </citation>
    <scope>NUCLEOTIDE SEQUENCE</scope>
    <source>
        <strain evidence="1">AT1</strain>
    </source>
</reference>
<gene>
    <name evidence="1" type="ORF">RHMOL_Rhmol01G0135600</name>
</gene>
<name>A0ACC0Q105_RHOML</name>
<dbReference type="Proteomes" id="UP001062846">
    <property type="component" value="Chromosome 1"/>
</dbReference>
<proteinExistence type="predicted"/>